<dbReference type="PANTHER" id="PTHR30615:SF8">
    <property type="entry name" value="UPF0047 PROTEIN C4A8.02C"/>
    <property type="match status" value="1"/>
</dbReference>
<dbReference type="FunCoup" id="U5HHS8">
    <property type="interactions" value="87"/>
</dbReference>
<dbReference type="EMBL" id="GL541774">
    <property type="protein sequence ID" value="KDE02885.1"/>
    <property type="molecule type" value="Genomic_DNA"/>
</dbReference>
<reference evidence="2" key="2">
    <citation type="submission" date="2010-11" db="EMBL/GenBank/DDBJ databases">
        <authorList>
            <consortium name="The Broad Institute Genome Sequencing Platform"/>
            <person name="Earl A."/>
            <person name="Ward D."/>
            <person name="Feldgarden M."/>
            <person name="Gevers D."/>
            <person name="Butler R."/>
            <person name="Young S.K."/>
            <person name="Zeng Q."/>
            <person name="Gargeya S."/>
            <person name="Fitzgerald M."/>
            <person name="Haas B."/>
            <person name="Abouelleil A."/>
            <person name="Alvarado L."/>
            <person name="Arachchi H.M."/>
            <person name="Berlin A."/>
            <person name="Brown A."/>
            <person name="Chapman S.B."/>
            <person name="Chen Z."/>
            <person name="Dunbar C."/>
            <person name="Freedman E."/>
            <person name="Gearin G."/>
            <person name="Gellesch M."/>
            <person name="Goldberg J."/>
            <person name="Griggs A."/>
            <person name="Gujja S."/>
            <person name="Heilman E."/>
            <person name="Heiman D."/>
            <person name="Howarth C."/>
            <person name="Larson L."/>
            <person name="Lui A."/>
            <person name="MacDonald P.J.P."/>
            <person name="Mehta T."/>
            <person name="Montmayeur A."/>
            <person name="Murphy C."/>
            <person name="Neiman D."/>
            <person name="Pearson M."/>
            <person name="Priest M."/>
            <person name="Roberts A."/>
            <person name="Saif S."/>
            <person name="Shea T."/>
            <person name="Shenoy N."/>
            <person name="Sisk P."/>
            <person name="Stolte C."/>
            <person name="Sykes S."/>
            <person name="White J."/>
            <person name="Yandava C."/>
            <person name="Wortman J."/>
            <person name="Nusbaum C."/>
            <person name="Birren B."/>
        </authorList>
    </citation>
    <scope>NUCLEOTIDE SEQUENCE</scope>
    <source>
        <strain evidence="2">P1A1 Lamole</strain>
    </source>
</reference>
<reference evidence="3" key="4">
    <citation type="submission" date="2015-06" db="UniProtKB">
        <authorList>
            <consortium name="EnsemblFungi"/>
        </authorList>
    </citation>
    <scope>IDENTIFICATION</scope>
</reference>
<evidence type="ECO:0008006" key="5">
    <source>
        <dbReference type="Google" id="ProtNLM"/>
    </source>
</evidence>
<dbReference type="PIRSF" id="PIRSF004681">
    <property type="entry name" value="UCP004681"/>
    <property type="match status" value="1"/>
</dbReference>
<organism evidence="2">
    <name type="scientific">Microbotryum lychnidis-dioicae (strain p1A1 Lamole / MvSl-1064)</name>
    <name type="common">Anther smut fungus</name>
    <dbReference type="NCBI Taxonomy" id="683840"/>
    <lineage>
        <taxon>Eukaryota</taxon>
        <taxon>Fungi</taxon>
        <taxon>Dikarya</taxon>
        <taxon>Basidiomycota</taxon>
        <taxon>Pucciniomycotina</taxon>
        <taxon>Microbotryomycetes</taxon>
        <taxon>Microbotryales</taxon>
        <taxon>Microbotryaceae</taxon>
        <taxon>Microbotryum</taxon>
    </lineage>
</organism>
<comment type="similarity">
    <text evidence="1">Belongs to the UPF0047 family.</text>
</comment>
<dbReference type="Proteomes" id="UP000017200">
    <property type="component" value="Unassembled WGS sequence"/>
</dbReference>
<dbReference type="AlphaFoldDB" id="U5HHS8"/>
<name>U5HHS8_USTV1</name>
<evidence type="ECO:0000313" key="2">
    <source>
        <dbReference type="EMBL" id="KDE02885.1"/>
    </source>
</evidence>
<accession>U5HHS8</accession>
<proteinExistence type="inferred from homology"/>
<reference evidence="4" key="1">
    <citation type="submission" date="2010-11" db="EMBL/GenBank/DDBJ databases">
        <title>The genome sequence of Microbotryum violaceum strain p1A1 Lamole.</title>
        <authorList>
            <person name="Cuomo C."/>
            <person name="Perlin M."/>
            <person name="Young S.K."/>
            <person name="Zeng Q."/>
            <person name="Gargeya S."/>
            <person name="Alvarado L."/>
            <person name="Berlin A."/>
            <person name="Chapman S.B."/>
            <person name="Chen Z."/>
            <person name="Freedman E."/>
            <person name="Gellesch M."/>
            <person name="Goldberg J."/>
            <person name="Griggs A."/>
            <person name="Gujja S."/>
            <person name="Heilman E."/>
            <person name="Heiman D."/>
            <person name="Howarth C."/>
            <person name="Mehta T."/>
            <person name="Neiman D."/>
            <person name="Pearson M."/>
            <person name="Roberts A."/>
            <person name="Saif S."/>
            <person name="Shea T."/>
            <person name="Shenoy N."/>
            <person name="Sisk P."/>
            <person name="Stolte C."/>
            <person name="Sykes S."/>
            <person name="White J."/>
            <person name="Yandava C."/>
            <person name="Haas B."/>
            <person name="Nusbaum C."/>
            <person name="Birren B."/>
        </authorList>
    </citation>
    <scope>NUCLEOTIDE SEQUENCE [LARGE SCALE GENOMIC DNA]</scope>
    <source>
        <strain evidence="4">p1A1 Lamole</strain>
    </source>
</reference>
<evidence type="ECO:0000256" key="1">
    <source>
        <dbReference type="ARBA" id="ARBA00005534"/>
    </source>
</evidence>
<dbReference type="SUPFAM" id="SSF111038">
    <property type="entry name" value="YjbQ-like"/>
    <property type="match status" value="1"/>
</dbReference>
<dbReference type="OrthoDB" id="10255963at2759"/>
<dbReference type="OMA" id="TWQGIFF"/>
<dbReference type="STRING" id="683840.U5HHS8"/>
<dbReference type="HOGENOM" id="CLU_096980_0_2_1"/>
<dbReference type="Gene3D" id="2.60.120.460">
    <property type="entry name" value="YjbQ-like"/>
    <property type="match status" value="1"/>
</dbReference>
<evidence type="ECO:0000313" key="4">
    <source>
        <dbReference type="Proteomes" id="UP000017200"/>
    </source>
</evidence>
<dbReference type="PROSITE" id="PS01314">
    <property type="entry name" value="UPF0047"/>
    <property type="match status" value="1"/>
</dbReference>
<dbReference type="EMBL" id="AEIJ01000817">
    <property type="status" value="NOT_ANNOTATED_CDS"/>
    <property type="molecule type" value="Genomic_DNA"/>
</dbReference>
<dbReference type="PANTHER" id="PTHR30615">
    <property type="entry name" value="UNCHARACTERIZED PROTEIN YJBQ-RELATED"/>
    <property type="match status" value="1"/>
</dbReference>
<keyword evidence="4" id="KW-1185">Reference proteome</keyword>
<dbReference type="InParanoid" id="U5HHS8"/>
<sequence>MAPTYGADRFQREIKLKTRSKGCHLVTNEIMAQIEEGVKNTKVGILHLFLQHTSAALSLNENCDPDVRTDMDMCLDKIVPESLPWDHVDEGPDDSVSHSKSSLIGASVQIPIMNGRLALGTWQGIYLLEFRKLPHSRRIVATVL</sequence>
<protein>
    <recommendedName>
        <fullName evidence="5">Secondary thiamine-phosphate synthase enzyme</fullName>
    </recommendedName>
</protein>
<reference evidence="2 4" key="3">
    <citation type="journal article" date="2015" name="BMC Genomics">
        <title>Sex and parasites: genomic and transcriptomic analysis of Microbotryum lychnidis-dioicae, the biotrophic and plant-castrating anther smut fungus.</title>
        <authorList>
            <person name="Perlin M.H."/>
            <person name="Amselem J."/>
            <person name="Fontanillas E."/>
            <person name="Toh S.S."/>
            <person name="Chen Z."/>
            <person name="Goldberg J."/>
            <person name="Duplessis S."/>
            <person name="Henrissat B."/>
            <person name="Young S."/>
            <person name="Zeng Q."/>
            <person name="Aguileta G."/>
            <person name="Petit E."/>
            <person name="Badouin H."/>
            <person name="Andrews J."/>
            <person name="Razeeq D."/>
            <person name="Gabaldon T."/>
            <person name="Quesneville H."/>
            <person name="Giraud T."/>
            <person name="Hood M.E."/>
            <person name="Schultz D.J."/>
            <person name="Cuomo C.A."/>
        </authorList>
    </citation>
    <scope>NUCLEOTIDE SEQUENCE [LARGE SCALE GENOMIC DNA]</scope>
    <source>
        <strain evidence="2">P1A1 Lamole</strain>
        <strain evidence="4">p1A1 Lamole</strain>
    </source>
</reference>
<gene>
    <name evidence="2" type="ORF">MVLG_06604</name>
</gene>
<dbReference type="Pfam" id="PF01894">
    <property type="entry name" value="YjbQ"/>
    <property type="match status" value="1"/>
</dbReference>
<evidence type="ECO:0000313" key="3">
    <source>
        <dbReference type="EnsemblFungi" id="MVLG_06604T0"/>
    </source>
</evidence>
<dbReference type="InterPro" id="IPR001602">
    <property type="entry name" value="UPF0047_YjbQ-like"/>
</dbReference>
<dbReference type="InterPro" id="IPR035917">
    <property type="entry name" value="YjbQ-like_sf"/>
</dbReference>
<dbReference type="NCBIfam" id="TIGR00149">
    <property type="entry name" value="TIGR00149_YjbQ"/>
    <property type="match status" value="1"/>
</dbReference>
<dbReference type="EnsemblFungi" id="MVLG_06604T0">
    <property type="protein sequence ID" value="MVLG_06604T0"/>
    <property type="gene ID" value="MVLG_06604"/>
</dbReference>